<sequence>MSEQPPTPERKPEPPVFSWAPQEDGTVAPYDPTAYPEEELRRPGTVTAACVITWVFSVIALLAAAWMFIAVYADRDGFERSISEGQDLENVGLTADEVVTMVTSVSIAIALLSALAIVVAALAFRRTRWARVVLLLLSVVTSFASLLLSVAVVPFFWLLAAIAVMILLMLGRSKRWFKA</sequence>
<evidence type="ECO:0008006" key="5">
    <source>
        <dbReference type="Google" id="ProtNLM"/>
    </source>
</evidence>
<evidence type="ECO:0000313" key="4">
    <source>
        <dbReference type="Proteomes" id="UP000295198"/>
    </source>
</evidence>
<keyword evidence="2" id="KW-0472">Membrane</keyword>
<keyword evidence="4" id="KW-1185">Reference proteome</keyword>
<keyword evidence="2" id="KW-0812">Transmembrane</keyword>
<accession>A0A4Q4ZFR5</accession>
<evidence type="ECO:0000256" key="2">
    <source>
        <dbReference type="SAM" id="Phobius"/>
    </source>
</evidence>
<gene>
    <name evidence="3" type="ORF">EKO23_08325</name>
</gene>
<dbReference type="EMBL" id="SDKM01000010">
    <property type="protein sequence ID" value="RYP86668.1"/>
    <property type="molecule type" value="Genomic_DNA"/>
</dbReference>
<evidence type="ECO:0000313" key="3">
    <source>
        <dbReference type="EMBL" id="RYP86668.1"/>
    </source>
</evidence>
<evidence type="ECO:0000256" key="1">
    <source>
        <dbReference type="SAM" id="MobiDB-lite"/>
    </source>
</evidence>
<name>A0A4Q4ZFR5_9ACTN</name>
<reference evidence="3 4" key="1">
    <citation type="submission" date="2019-01" db="EMBL/GenBank/DDBJ databases">
        <title>Nocardioides guangzhouensis sp. nov., an actinobacterium isolated from soil.</title>
        <authorList>
            <person name="Fu Y."/>
            <person name="Cai Y."/>
            <person name="Lin Z."/>
            <person name="Chen P."/>
        </authorList>
    </citation>
    <scope>NUCLEOTIDE SEQUENCE [LARGE SCALE GENOMIC DNA]</scope>
    <source>
        <strain evidence="3 4">130</strain>
    </source>
</reference>
<feature type="transmembrane region" description="Helical" evidence="2">
    <location>
        <begin position="98"/>
        <end position="122"/>
    </location>
</feature>
<feature type="transmembrane region" description="Helical" evidence="2">
    <location>
        <begin position="51"/>
        <end position="73"/>
    </location>
</feature>
<feature type="transmembrane region" description="Helical" evidence="2">
    <location>
        <begin position="154"/>
        <end position="171"/>
    </location>
</feature>
<feature type="transmembrane region" description="Helical" evidence="2">
    <location>
        <begin position="129"/>
        <end position="148"/>
    </location>
</feature>
<dbReference type="Proteomes" id="UP000295198">
    <property type="component" value="Unassembled WGS sequence"/>
</dbReference>
<proteinExistence type="predicted"/>
<comment type="caution">
    <text evidence="3">The sequence shown here is derived from an EMBL/GenBank/DDBJ whole genome shotgun (WGS) entry which is preliminary data.</text>
</comment>
<keyword evidence="2" id="KW-1133">Transmembrane helix</keyword>
<protein>
    <recommendedName>
        <fullName evidence="5">DUF4064 domain-containing protein</fullName>
    </recommendedName>
</protein>
<dbReference type="RefSeq" id="WP_134716121.1">
    <property type="nucleotide sequence ID" value="NZ_SDKM01000010.1"/>
</dbReference>
<organism evidence="3 4">
    <name type="scientific">Nocardioides guangzhouensis</name>
    <dbReference type="NCBI Taxonomy" id="2497878"/>
    <lineage>
        <taxon>Bacteria</taxon>
        <taxon>Bacillati</taxon>
        <taxon>Actinomycetota</taxon>
        <taxon>Actinomycetes</taxon>
        <taxon>Propionibacteriales</taxon>
        <taxon>Nocardioidaceae</taxon>
        <taxon>Nocardioides</taxon>
    </lineage>
</organism>
<dbReference type="AlphaFoldDB" id="A0A4Q4ZFR5"/>
<feature type="region of interest" description="Disordered" evidence="1">
    <location>
        <begin position="1"/>
        <end position="25"/>
    </location>
</feature>